<dbReference type="SUPFAM" id="SSF53474">
    <property type="entry name" value="alpha/beta-Hydrolases"/>
    <property type="match status" value="1"/>
</dbReference>
<dbReference type="InterPro" id="IPR029058">
    <property type="entry name" value="AB_hydrolase_fold"/>
</dbReference>
<evidence type="ECO:0000313" key="3">
    <source>
        <dbReference type="Proteomes" id="UP001396898"/>
    </source>
</evidence>
<evidence type="ECO:0000259" key="1">
    <source>
        <dbReference type="Pfam" id="PF12697"/>
    </source>
</evidence>
<evidence type="ECO:0000313" key="2">
    <source>
        <dbReference type="EMBL" id="KAK7994344.1"/>
    </source>
</evidence>
<sequence>MGPTIVICSGAWPLESFFHPLIQAFKDLDQTAICKVPPSYPAADLDNPPERNYDSVFLRTHVLDPLLEEGEDIVILMHSYGGVYGPEALEGTCKRERMSKGLQGGVVAVIFAAAHIAFKGESAIDAMGLDPDNLPDFLEHDVSKLQAKTHGDNANVNRKRYTDLVGFKKAAAKAMLFHDLPDEEADRLADSLPKQPFTCFSTPVQWDPYRDTNFEGLLGYIHTEADRILPLERQKHYVDTAGIQHTYMMEKMSHSPHHEQPKLLATVVVDMVEKIMG</sequence>
<proteinExistence type="predicted"/>
<feature type="domain" description="AB hydrolase-1" evidence="1">
    <location>
        <begin position="5"/>
        <end position="265"/>
    </location>
</feature>
<organism evidence="2 3">
    <name type="scientific">Apiospora marii</name>
    <dbReference type="NCBI Taxonomy" id="335849"/>
    <lineage>
        <taxon>Eukaryota</taxon>
        <taxon>Fungi</taxon>
        <taxon>Dikarya</taxon>
        <taxon>Ascomycota</taxon>
        <taxon>Pezizomycotina</taxon>
        <taxon>Sordariomycetes</taxon>
        <taxon>Xylariomycetidae</taxon>
        <taxon>Amphisphaeriales</taxon>
        <taxon>Apiosporaceae</taxon>
        <taxon>Apiospora</taxon>
    </lineage>
</organism>
<dbReference type="PANTHER" id="PTHR37017:SF13">
    <property type="entry name" value="AB HYDROLASE-1 DOMAIN-CONTAINING PROTEIN"/>
    <property type="match status" value="1"/>
</dbReference>
<dbReference type="Gene3D" id="3.40.50.1820">
    <property type="entry name" value="alpha/beta hydrolase"/>
    <property type="match status" value="1"/>
</dbReference>
<dbReference type="Pfam" id="PF12697">
    <property type="entry name" value="Abhydrolase_6"/>
    <property type="match status" value="1"/>
</dbReference>
<dbReference type="EMBL" id="JAQQWI010000024">
    <property type="protein sequence ID" value="KAK7994344.1"/>
    <property type="molecule type" value="Genomic_DNA"/>
</dbReference>
<comment type="caution">
    <text evidence="2">The sequence shown here is derived from an EMBL/GenBank/DDBJ whole genome shotgun (WGS) entry which is preliminary data.</text>
</comment>
<keyword evidence="3" id="KW-1185">Reference proteome</keyword>
<protein>
    <recommendedName>
        <fullName evidence="1">AB hydrolase-1 domain-containing protein</fullName>
    </recommendedName>
</protein>
<accession>A0ABR1R032</accession>
<dbReference type="InterPro" id="IPR000073">
    <property type="entry name" value="AB_hydrolase_1"/>
</dbReference>
<reference evidence="2 3" key="1">
    <citation type="submission" date="2023-01" db="EMBL/GenBank/DDBJ databases">
        <title>Analysis of 21 Apiospora genomes using comparative genomics revels a genus with tremendous synthesis potential of carbohydrate active enzymes and secondary metabolites.</title>
        <authorList>
            <person name="Sorensen T."/>
        </authorList>
    </citation>
    <scope>NUCLEOTIDE SEQUENCE [LARGE SCALE GENOMIC DNA]</scope>
    <source>
        <strain evidence="2 3">CBS 20057</strain>
    </source>
</reference>
<dbReference type="InterPro" id="IPR052897">
    <property type="entry name" value="Sec-Metab_Biosynth_Hydrolase"/>
</dbReference>
<gene>
    <name evidence="2" type="ORF">PG991_015932</name>
</gene>
<dbReference type="Proteomes" id="UP001396898">
    <property type="component" value="Unassembled WGS sequence"/>
</dbReference>
<dbReference type="PANTHER" id="PTHR37017">
    <property type="entry name" value="AB HYDROLASE-1 DOMAIN-CONTAINING PROTEIN-RELATED"/>
    <property type="match status" value="1"/>
</dbReference>
<name>A0ABR1R032_9PEZI</name>